<protein>
    <submittedName>
        <fullName evidence="2">Uncharacterized protein</fullName>
    </submittedName>
</protein>
<proteinExistence type="predicted"/>
<feature type="region of interest" description="Disordered" evidence="1">
    <location>
        <begin position="1"/>
        <end position="23"/>
    </location>
</feature>
<gene>
    <name evidence="2" type="ORF">K435DRAFT_863174</name>
</gene>
<reference evidence="2 3" key="1">
    <citation type="journal article" date="2019" name="Nat. Ecol. Evol.">
        <title>Megaphylogeny resolves global patterns of mushroom evolution.</title>
        <authorList>
            <person name="Varga T."/>
            <person name="Krizsan K."/>
            <person name="Foldi C."/>
            <person name="Dima B."/>
            <person name="Sanchez-Garcia M."/>
            <person name="Sanchez-Ramirez S."/>
            <person name="Szollosi G.J."/>
            <person name="Szarkandi J.G."/>
            <person name="Papp V."/>
            <person name="Albert L."/>
            <person name="Andreopoulos W."/>
            <person name="Angelini C."/>
            <person name="Antonin V."/>
            <person name="Barry K.W."/>
            <person name="Bougher N.L."/>
            <person name="Buchanan P."/>
            <person name="Buyck B."/>
            <person name="Bense V."/>
            <person name="Catcheside P."/>
            <person name="Chovatia M."/>
            <person name="Cooper J."/>
            <person name="Damon W."/>
            <person name="Desjardin D."/>
            <person name="Finy P."/>
            <person name="Geml J."/>
            <person name="Haridas S."/>
            <person name="Hughes K."/>
            <person name="Justo A."/>
            <person name="Karasinski D."/>
            <person name="Kautmanova I."/>
            <person name="Kiss B."/>
            <person name="Kocsube S."/>
            <person name="Kotiranta H."/>
            <person name="LaButti K.M."/>
            <person name="Lechner B.E."/>
            <person name="Liimatainen K."/>
            <person name="Lipzen A."/>
            <person name="Lukacs Z."/>
            <person name="Mihaltcheva S."/>
            <person name="Morgado L.N."/>
            <person name="Niskanen T."/>
            <person name="Noordeloos M.E."/>
            <person name="Ohm R.A."/>
            <person name="Ortiz-Santana B."/>
            <person name="Ovrebo C."/>
            <person name="Racz N."/>
            <person name="Riley R."/>
            <person name="Savchenko A."/>
            <person name="Shiryaev A."/>
            <person name="Soop K."/>
            <person name="Spirin V."/>
            <person name="Szebenyi C."/>
            <person name="Tomsovsky M."/>
            <person name="Tulloss R.E."/>
            <person name="Uehling J."/>
            <person name="Grigoriev I.V."/>
            <person name="Vagvolgyi C."/>
            <person name="Papp T."/>
            <person name="Martin F.M."/>
            <person name="Miettinen O."/>
            <person name="Hibbett D.S."/>
            <person name="Nagy L.G."/>
        </authorList>
    </citation>
    <scope>NUCLEOTIDE SEQUENCE [LARGE SCALE GENOMIC DNA]</scope>
    <source>
        <strain evidence="2 3">CBS 962.96</strain>
    </source>
</reference>
<feature type="region of interest" description="Disordered" evidence="1">
    <location>
        <begin position="236"/>
        <end position="255"/>
    </location>
</feature>
<name>A0A4S8LQE6_DENBC</name>
<organism evidence="2 3">
    <name type="scientific">Dendrothele bispora (strain CBS 962.96)</name>
    <dbReference type="NCBI Taxonomy" id="1314807"/>
    <lineage>
        <taxon>Eukaryota</taxon>
        <taxon>Fungi</taxon>
        <taxon>Dikarya</taxon>
        <taxon>Basidiomycota</taxon>
        <taxon>Agaricomycotina</taxon>
        <taxon>Agaricomycetes</taxon>
        <taxon>Agaricomycetidae</taxon>
        <taxon>Agaricales</taxon>
        <taxon>Agaricales incertae sedis</taxon>
        <taxon>Dendrothele</taxon>
    </lineage>
</organism>
<accession>A0A4S8LQE6</accession>
<dbReference type="AlphaFoldDB" id="A0A4S8LQE6"/>
<evidence type="ECO:0000313" key="3">
    <source>
        <dbReference type="Proteomes" id="UP000297245"/>
    </source>
</evidence>
<dbReference type="EMBL" id="ML179300">
    <property type="protein sequence ID" value="THU91666.1"/>
    <property type="molecule type" value="Genomic_DNA"/>
</dbReference>
<keyword evidence="3" id="KW-1185">Reference proteome</keyword>
<dbReference type="OrthoDB" id="2661877at2759"/>
<evidence type="ECO:0000313" key="2">
    <source>
        <dbReference type="EMBL" id="THU91666.1"/>
    </source>
</evidence>
<feature type="region of interest" description="Disordered" evidence="1">
    <location>
        <begin position="405"/>
        <end position="431"/>
    </location>
</feature>
<dbReference type="Proteomes" id="UP000297245">
    <property type="component" value="Unassembled WGS sequence"/>
</dbReference>
<evidence type="ECO:0000256" key="1">
    <source>
        <dbReference type="SAM" id="MobiDB-lite"/>
    </source>
</evidence>
<feature type="compositionally biased region" description="Acidic residues" evidence="1">
    <location>
        <begin position="409"/>
        <end position="418"/>
    </location>
</feature>
<sequence>MSDSTDLPTSSPPPPSSDDFTDTAPNIFDEASARAAIEAAYPLADLGDIKCYPINPLTASLIVSHQYDGDALRPDFLKVGLQQQDNPRRKKGNRYDTALYVYDGQNNPVKHSIVGKLQSSEETNYARTDGYFALRKSGEPGNSITKEEIRKLHARVEISALTSSKNVPASSTKQSVMTFTAMHKLQSKMERNLNKGVDVPRVIKSSVLRNYSELITVGLVTKPFIGGQVDLVTPNNLAHDDEDSDSDLDPNGLSISATSINQDIQSRKRKRAEVRGADASMRDNDLSSLTLREFPDPAGHYQHLANEMGAAFDGLKIECPDIYDEDGQRISPLDYSERLVHGAYVYTTVSYKIYNIDPNKNSPDSRRARVYQVVLESLRLLPTTPDSFRLSYPVDCLNFKFEDDLDSRNEEDEGDDPDEARPSKHARTNSG</sequence>